<feature type="transmembrane region" description="Helical" evidence="6">
    <location>
        <begin position="265"/>
        <end position="285"/>
    </location>
</feature>
<feature type="transmembrane region" description="Helical" evidence="6">
    <location>
        <begin position="108"/>
        <end position="129"/>
    </location>
</feature>
<keyword evidence="9" id="KW-1185">Reference proteome</keyword>
<keyword evidence="2" id="KW-1003">Cell membrane</keyword>
<feature type="transmembrane region" description="Helical" evidence="6">
    <location>
        <begin position="305"/>
        <end position="323"/>
    </location>
</feature>
<proteinExistence type="predicted"/>
<keyword evidence="4 6" id="KW-1133">Transmembrane helix</keyword>
<gene>
    <name evidence="8" type="ORF">SAMN05216352_105297</name>
</gene>
<evidence type="ECO:0000259" key="7">
    <source>
        <dbReference type="Pfam" id="PF03553"/>
    </source>
</evidence>
<protein>
    <submittedName>
        <fullName evidence="8">Sodium/proton antiporter, NhaC family</fullName>
    </submittedName>
</protein>
<dbReference type="OrthoDB" id="9762978at2"/>
<feature type="transmembrane region" description="Helical" evidence="6">
    <location>
        <begin position="195"/>
        <end position="219"/>
    </location>
</feature>
<feature type="transmembrane region" description="Helical" evidence="6">
    <location>
        <begin position="31"/>
        <end position="62"/>
    </location>
</feature>
<evidence type="ECO:0000313" key="9">
    <source>
        <dbReference type="Proteomes" id="UP000199017"/>
    </source>
</evidence>
<feature type="domain" description="Na+/H+ antiporter NhaC-like C-terminal" evidence="7">
    <location>
        <begin position="161"/>
        <end position="483"/>
    </location>
</feature>
<evidence type="ECO:0000256" key="3">
    <source>
        <dbReference type="ARBA" id="ARBA00022692"/>
    </source>
</evidence>
<organism evidence="8 9">
    <name type="scientific">Alteribacillus bidgolensis</name>
    <dbReference type="NCBI Taxonomy" id="930129"/>
    <lineage>
        <taxon>Bacteria</taxon>
        <taxon>Bacillati</taxon>
        <taxon>Bacillota</taxon>
        <taxon>Bacilli</taxon>
        <taxon>Bacillales</taxon>
        <taxon>Bacillaceae</taxon>
        <taxon>Alteribacillus</taxon>
    </lineage>
</organism>
<feature type="transmembrane region" description="Helical" evidence="6">
    <location>
        <begin position="476"/>
        <end position="506"/>
    </location>
</feature>
<name>A0A1G8IQA6_9BACI</name>
<dbReference type="RefSeq" id="WP_091584735.1">
    <property type="nucleotide sequence ID" value="NZ_FNDU01000005.1"/>
</dbReference>
<dbReference type="AlphaFoldDB" id="A0A1G8IQA6"/>
<evidence type="ECO:0000256" key="1">
    <source>
        <dbReference type="ARBA" id="ARBA00004651"/>
    </source>
</evidence>
<reference evidence="8 9" key="1">
    <citation type="submission" date="2016-10" db="EMBL/GenBank/DDBJ databases">
        <authorList>
            <person name="de Groot N.N."/>
        </authorList>
    </citation>
    <scope>NUCLEOTIDE SEQUENCE [LARGE SCALE GENOMIC DNA]</scope>
    <source>
        <strain evidence="9">P4B,CCM 7963,CECT 7998,DSM 25260,IBRC-M 10614,KCTC 13821</strain>
    </source>
</reference>
<feature type="transmembrane region" description="Helical" evidence="6">
    <location>
        <begin position="150"/>
        <end position="175"/>
    </location>
</feature>
<evidence type="ECO:0000256" key="5">
    <source>
        <dbReference type="ARBA" id="ARBA00023136"/>
    </source>
</evidence>
<dbReference type="PANTHER" id="PTHR43478">
    <property type="entry name" value="NA+/H+ ANTIPORTER-RELATED"/>
    <property type="match status" value="1"/>
</dbReference>
<dbReference type="Pfam" id="PF03553">
    <property type="entry name" value="Na_H_antiporter"/>
    <property type="match status" value="1"/>
</dbReference>
<feature type="transmembrane region" description="Helical" evidence="6">
    <location>
        <begin position="379"/>
        <end position="403"/>
    </location>
</feature>
<comment type="subcellular location">
    <subcellularLocation>
        <location evidence="1">Cell membrane</location>
        <topology evidence="1">Multi-pass membrane protein</topology>
    </subcellularLocation>
</comment>
<dbReference type="STRING" id="930129.SAMN05216352_105297"/>
<dbReference type="EMBL" id="FNDU01000005">
    <property type="protein sequence ID" value="SDI21139.1"/>
    <property type="molecule type" value="Genomic_DNA"/>
</dbReference>
<evidence type="ECO:0000256" key="2">
    <source>
        <dbReference type="ARBA" id="ARBA00022475"/>
    </source>
</evidence>
<dbReference type="PANTHER" id="PTHR43478:SF1">
    <property type="entry name" value="NA+_H+ ANTIPORTER NHAC-LIKE C-TERMINAL DOMAIN-CONTAINING PROTEIN"/>
    <property type="match status" value="1"/>
</dbReference>
<feature type="transmembrane region" description="Helical" evidence="6">
    <location>
        <begin position="69"/>
        <end position="88"/>
    </location>
</feature>
<keyword evidence="3 6" id="KW-0812">Transmembrane</keyword>
<accession>A0A1G8IQA6</accession>
<dbReference type="InterPro" id="IPR018461">
    <property type="entry name" value="Na/H_Antiport_NhaC-like_C"/>
</dbReference>
<sequence length="519" mass="55570">MNEPSILSLLPPILALLMIVATRKVLPSLGVGIIIGALVLSDWSITEGAVLIWEIFAGIFVADGSINDWELYIIFFLLILGIMAALISFSGGSRAFGEWALKRVKTRIGAQLVTLLFGILVFIDDYFNSLTVGQVSRPLTDRHHISRAKLAYIVDSVAAPICVIAPLSSWGAYIITIIADILSSHNQTQYGGLQAFLYMVPMNFYAMTALLFVFLAIVWKLDFGPMRTHEKRAIMHHQVLDPDRTGVPGEQSQHLDEHKGKVRDLIIPILVLIASTVVFMIVTGAQAADEVTALSVFAETDVASSLVYGGLIGLGVTVLLTLTKRPAVTGFIKTVFAGMQSMLPAIYILILAWIIVSIIDQLGTGQYLADFIDGTIPLFLLPALLFLLAGFMAFSTGTSWGTFSILLPIAGEIAAALDISLILPMLAAVLAGSILGDHCSPISDTTILSSTGAGSHHIDHVITQLPYAFFSAVGAFAGYLILGATGSTLTGLTAALLITIGIAFLFKITRKPIADENKG</sequence>
<dbReference type="Proteomes" id="UP000199017">
    <property type="component" value="Unassembled WGS sequence"/>
</dbReference>
<feature type="transmembrane region" description="Helical" evidence="6">
    <location>
        <begin position="335"/>
        <end position="359"/>
    </location>
</feature>
<dbReference type="GO" id="GO:0005886">
    <property type="term" value="C:plasma membrane"/>
    <property type="evidence" value="ECO:0007669"/>
    <property type="project" value="UniProtKB-SubCell"/>
</dbReference>
<evidence type="ECO:0000256" key="6">
    <source>
        <dbReference type="SAM" id="Phobius"/>
    </source>
</evidence>
<evidence type="ECO:0000313" key="8">
    <source>
        <dbReference type="EMBL" id="SDI21139.1"/>
    </source>
</evidence>
<keyword evidence="5 6" id="KW-0472">Membrane</keyword>
<evidence type="ECO:0000256" key="4">
    <source>
        <dbReference type="ARBA" id="ARBA00022989"/>
    </source>
</evidence>